<sequence>MKNKKLVKLFIMLIFVMFITSCKKNDENSTNISLVLLNENIENDGRAKQIYDSIQNNKKESNFNYYISNNNQSFNNRLKNILENKKNDLIVVDSFLVNNELENAAESNPNSNFIAIDTVIDPIKKNVNSILFKTEESSYLAGYLAGLVTKTNKIGYVGPTKGLINDPYEYGFKAGILQASKELKKSIDFYSQNIDDFNNEKLGSEIADKMYEDGVDIIYQTVWNTGLGIIESARKNNKYYIGFDEDQSKISPSNHIISVLKRYDNVIKTELEGYLRTKKIDGFKKVLGIKEGAVGVSKYQENNIYDKKTYDKILPLIEKIKKGEIKIPFDIESYDKY</sequence>
<dbReference type="InterPro" id="IPR003760">
    <property type="entry name" value="PnrA-like"/>
</dbReference>
<evidence type="ECO:0000256" key="2">
    <source>
        <dbReference type="ARBA" id="ARBA00022475"/>
    </source>
</evidence>
<dbReference type="Proteomes" id="UP001629536">
    <property type="component" value="Unassembled WGS sequence"/>
</dbReference>
<dbReference type="Pfam" id="PF02608">
    <property type="entry name" value="Bmp"/>
    <property type="match status" value="1"/>
</dbReference>
<feature type="signal peptide" evidence="6">
    <location>
        <begin position="1"/>
        <end position="24"/>
    </location>
</feature>
<evidence type="ECO:0000256" key="4">
    <source>
        <dbReference type="ARBA" id="ARBA00023136"/>
    </source>
</evidence>
<dbReference type="PANTHER" id="PTHR34296:SF2">
    <property type="entry name" value="ABC TRANSPORTER GUANOSINE-BINDING PROTEIN NUPN"/>
    <property type="match status" value="1"/>
</dbReference>
<protein>
    <submittedName>
        <fullName evidence="8">BMP family ABC transporter substrate-binding protein</fullName>
    </submittedName>
</protein>
<dbReference type="PANTHER" id="PTHR34296">
    <property type="entry name" value="TRANSCRIPTIONAL ACTIVATOR PROTEIN MED"/>
    <property type="match status" value="1"/>
</dbReference>
<name>A0ABW9F806_9FIRM</name>
<evidence type="ECO:0000256" key="1">
    <source>
        <dbReference type="ARBA" id="ARBA00004236"/>
    </source>
</evidence>
<dbReference type="EMBL" id="JBFNFH010000023">
    <property type="protein sequence ID" value="MFM1525575.1"/>
    <property type="molecule type" value="Genomic_DNA"/>
</dbReference>
<gene>
    <name evidence="8" type="ORF">ABGF40_07875</name>
</gene>
<dbReference type="Gene3D" id="3.40.50.2300">
    <property type="match status" value="2"/>
</dbReference>
<keyword evidence="4" id="KW-0472">Membrane</keyword>
<organism evidence="8 9">
    <name type="scientific">Helcococcus bovis</name>
    <dbReference type="NCBI Taxonomy" id="3153252"/>
    <lineage>
        <taxon>Bacteria</taxon>
        <taxon>Bacillati</taxon>
        <taxon>Bacillota</taxon>
        <taxon>Tissierellia</taxon>
        <taxon>Tissierellales</taxon>
        <taxon>Peptoniphilaceae</taxon>
        <taxon>Helcococcus</taxon>
    </lineage>
</organism>
<dbReference type="InterPro" id="IPR050957">
    <property type="entry name" value="BMP_lipoprotein"/>
</dbReference>
<comment type="subcellular location">
    <subcellularLocation>
        <location evidence="1">Cell membrane</location>
    </subcellularLocation>
</comment>
<keyword evidence="2" id="KW-1003">Cell membrane</keyword>
<dbReference type="PROSITE" id="PS51257">
    <property type="entry name" value="PROKAR_LIPOPROTEIN"/>
    <property type="match status" value="1"/>
</dbReference>
<evidence type="ECO:0000259" key="7">
    <source>
        <dbReference type="Pfam" id="PF02608"/>
    </source>
</evidence>
<evidence type="ECO:0000313" key="8">
    <source>
        <dbReference type="EMBL" id="MFM1525575.1"/>
    </source>
</evidence>
<feature type="domain" description="ABC transporter substrate-binding protein PnrA-like" evidence="7">
    <location>
        <begin position="37"/>
        <end position="328"/>
    </location>
</feature>
<dbReference type="CDD" id="cd06354">
    <property type="entry name" value="PBP1_PrnA-like"/>
    <property type="match status" value="1"/>
</dbReference>
<feature type="chain" id="PRO_5047150011" evidence="6">
    <location>
        <begin position="25"/>
        <end position="337"/>
    </location>
</feature>
<keyword evidence="9" id="KW-1185">Reference proteome</keyword>
<keyword evidence="5" id="KW-0449">Lipoprotein</keyword>
<reference evidence="8 9" key="1">
    <citation type="journal article" date="2024" name="Front. Microbiol.">
        <title>Pangenomic and biochemical analyses of Helcococcus ovis reveal widespread tetracycline resistance and a novel bacterial species, Helcococcus bovis.</title>
        <authorList>
            <person name="Cunha F."/>
            <person name="Zhai Y."/>
            <person name="Casaro S."/>
            <person name="Jones K.L."/>
            <person name="Hernandez M."/>
            <person name="Bisinotto R.S."/>
            <person name="Kariyawasam S."/>
            <person name="Brown M.B."/>
            <person name="Phillips A."/>
            <person name="Jeong K.C."/>
            <person name="Galvao K.N."/>
        </authorList>
    </citation>
    <scope>NUCLEOTIDE SEQUENCE [LARGE SCALE GENOMIC DNA]</scope>
    <source>
        <strain evidence="8 9">KG197</strain>
    </source>
</reference>
<evidence type="ECO:0000256" key="3">
    <source>
        <dbReference type="ARBA" id="ARBA00022729"/>
    </source>
</evidence>
<comment type="caution">
    <text evidence="8">The sequence shown here is derived from an EMBL/GenBank/DDBJ whole genome shotgun (WGS) entry which is preliminary data.</text>
</comment>
<evidence type="ECO:0000256" key="5">
    <source>
        <dbReference type="ARBA" id="ARBA00023288"/>
    </source>
</evidence>
<evidence type="ECO:0000313" key="9">
    <source>
        <dbReference type="Proteomes" id="UP001629536"/>
    </source>
</evidence>
<accession>A0ABW9F806</accession>
<dbReference type="RefSeq" id="WP_408126938.1">
    <property type="nucleotide sequence ID" value="NZ_JBFNFH010000023.1"/>
</dbReference>
<proteinExistence type="predicted"/>
<evidence type="ECO:0000256" key="6">
    <source>
        <dbReference type="SAM" id="SignalP"/>
    </source>
</evidence>
<keyword evidence="3 6" id="KW-0732">Signal</keyword>